<comment type="caution">
    <text evidence="1">The sequence shown here is derived from an EMBL/GenBank/DDBJ whole genome shotgun (WGS) entry which is preliminary data.</text>
</comment>
<accession>A0A0F9I434</accession>
<gene>
    <name evidence="1" type="ORF">LCGC14_1625980</name>
</gene>
<dbReference type="AlphaFoldDB" id="A0A0F9I434"/>
<organism evidence="1">
    <name type="scientific">marine sediment metagenome</name>
    <dbReference type="NCBI Taxonomy" id="412755"/>
    <lineage>
        <taxon>unclassified sequences</taxon>
        <taxon>metagenomes</taxon>
        <taxon>ecological metagenomes</taxon>
    </lineage>
</organism>
<name>A0A0F9I434_9ZZZZ</name>
<proteinExistence type="predicted"/>
<evidence type="ECO:0000313" key="1">
    <source>
        <dbReference type="EMBL" id="KKM22376.1"/>
    </source>
</evidence>
<reference evidence="1" key="1">
    <citation type="journal article" date="2015" name="Nature">
        <title>Complex archaea that bridge the gap between prokaryotes and eukaryotes.</title>
        <authorList>
            <person name="Spang A."/>
            <person name="Saw J.H."/>
            <person name="Jorgensen S.L."/>
            <person name="Zaremba-Niedzwiedzka K."/>
            <person name="Martijn J."/>
            <person name="Lind A.E."/>
            <person name="van Eijk R."/>
            <person name="Schleper C."/>
            <person name="Guy L."/>
            <person name="Ettema T.J."/>
        </authorList>
    </citation>
    <scope>NUCLEOTIDE SEQUENCE</scope>
</reference>
<dbReference type="EMBL" id="LAZR01013347">
    <property type="protein sequence ID" value="KKM22376.1"/>
    <property type="molecule type" value="Genomic_DNA"/>
</dbReference>
<sequence length="205" mass="23844">MHQQLLTAKILDHRHTVLYTDGEDIFFEPGEDREIVNKDYPYSFTLWEFNTPAEAVSFCYGVDWVNDSMCSSYPYCNFAVSIDRESVIKKILDSFYRDMRDEVQVLPSWVKLYTDGRSVSFDRGIDWMVLTKENCPALVVVYTFDDESDAHYFSQGLTLSNNPTFIQSARGRVVIAINNVDDYKDLIHRDMQRSLRGNTNKEIKS</sequence>
<protein>
    <submittedName>
        <fullName evidence="1">Uncharacterized protein</fullName>
    </submittedName>
</protein>